<dbReference type="Gene3D" id="3.90.1170.50">
    <property type="entry name" value="Aldehyde oxidase/xanthine dehydrogenase, a/b hammerhead"/>
    <property type="match status" value="1"/>
</dbReference>
<dbReference type="RefSeq" id="WP_121047130.1">
    <property type="nucleotide sequence ID" value="NZ_AP018711.1"/>
</dbReference>
<protein>
    <submittedName>
        <fullName evidence="2">Isoquinoline 1-oxidoreductase beta subunit</fullName>
    </submittedName>
</protein>
<dbReference type="PROSITE" id="PS51318">
    <property type="entry name" value="TAT"/>
    <property type="match status" value="1"/>
</dbReference>
<dbReference type="SUPFAM" id="SSF56003">
    <property type="entry name" value="Molybdenum cofactor-binding domain"/>
    <property type="match status" value="2"/>
</dbReference>
<reference evidence="2 3" key="1">
    <citation type="submission" date="2018-10" db="EMBL/GenBank/DDBJ databases">
        <title>Genomic Encyclopedia of Type Strains, Phase IV (KMG-IV): sequencing the most valuable type-strain genomes for metagenomic binning, comparative biology and taxonomic classification.</title>
        <authorList>
            <person name="Goeker M."/>
        </authorList>
    </citation>
    <scope>NUCLEOTIDE SEQUENCE [LARGE SCALE GENOMIC DNA]</scope>
    <source>
        <strain evidence="2 3">DSM 19791</strain>
    </source>
</reference>
<dbReference type="Proteomes" id="UP000276029">
    <property type="component" value="Unassembled WGS sequence"/>
</dbReference>
<dbReference type="Pfam" id="PF20256">
    <property type="entry name" value="MoCoBD_2"/>
    <property type="match status" value="2"/>
</dbReference>
<organism evidence="2 3">
    <name type="scientific">Sphingosinicella microcystinivorans</name>
    <dbReference type="NCBI Taxonomy" id="335406"/>
    <lineage>
        <taxon>Bacteria</taxon>
        <taxon>Pseudomonadati</taxon>
        <taxon>Pseudomonadota</taxon>
        <taxon>Alphaproteobacteria</taxon>
        <taxon>Sphingomonadales</taxon>
        <taxon>Sphingosinicellaceae</taxon>
        <taxon>Sphingosinicella</taxon>
    </lineage>
</organism>
<proteinExistence type="predicted"/>
<dbReference type="EMBL" id="RBWX01000007">
    <property type="protein sequence ID" value="RKS90598.1"/>
    <property type="molecule type" value="Genomic_DNA"/>
</dbReference>
<evidence type="ECO:0000313" key="2">
    <source>
        <dbReference type="EMBL" id="RKS90598.1"/>
    </source>
</evidence>
<dbReference type="InterPro" id="IPR052516">
    <property type="entry name" value="N-heterocyclic_Hydroxylase"/>
</dbReference>
<dbReference type="InterPro" id="IPR006311">
    <property type="entry name" value="TAT_signal"/>
</dbReference>
<accession>A0ABX9SZM0</accession>
<dbReference type="Pfam" id="PF02738">
    <property type="entry name" value="MoCoBD_1"/>
    <property type="match status" value="1"/>
</dbReference>
<evidence type="ECO:0000259" key="1">
    <source>
        <dbReference type="SMART" id="SM01008"/>
    </source>
</evidence>
<comment type="caution">
    <text evidence="2">The sequence shown here is derived from an EMBL/GenBank/DDBJ whole genome shotgun (WGS) entry which is preliminary data.</text>
</comment>
<dbReference type="SMART" id="SM01008">
    <property type="entry name" value="Ald_Xan_dh_C"/>
    <property type="match status" value="1"/>
</dbReference>
<evidence type="ECO:0000313" key="3">
    <source>
        <dbReference type="Proteomes" id="UP000276029"/>
    </source>
</evidence>
<name>A0ABX9SZM0_SPHMI</name>
<dbReference type="PIRSF" id="PIRSF036389">
    <property type="entry name" value="IOR_B"/>
    <property type="match status" value="1"/>
</dbReference>
<dbReference type="InterPro" id="IPR037165">
    <property type="entry name" value="AldOxase/xan_DH_Mopterin-bd_sf"/>
</dbReference>
<dbReference type="InterPro" id="IPR000674">
    <property type="entry name" value="Ald_Oxase/Xan_DH_a/b"/>
</dbReference>
<dbReference type="PANTHER" id="PTHR47495:SF3">
    <property type="entry name" value="BLR6219 PROTEIN"/>
    <property type="match status" value="1"/>
</dbReference>
<keyword evidence="3" id="KW-1185">Reference proteome</keyword>
<dbReference type="InterPro" id="IPR008274">
    <property type="entry name" value="AldOxase/xan_DH_MoCoBD1"/>
</dbReference>
<dbReference type="PANTHER" id="PTHR47495">
    <property type="entry name" value="ALDEHYDE DEHYDROGENASE"/>
    <property type="match status" value="1"/>
</dbReference>
<gene>
    <name evidence="2" type="ORF">DFR51_0136</name>
</gene>
<feature type="domain" description="Aldehyde oxidase/xanthine dehydrogenase a/b hammerhead" evidence="1">
    <location>
        <begin position="218"/>
        <end position="307"/>
    </location>
</feature>
<sequence>MTAETFDRIANISRRGLLGGGGAFVLAMGLPRTVLAQAKETPKYGADAQSGGWRDDPTLFVAIAEDGTVTITCHRAEMGQGIRTSLAMVIADELEADWSRVRVEQAVGDEARYGNQNTDGSRSMRHLFLPLRRCGAAARTMLEQAAATRWGVPVGEVAAQLHAVAHRPTGRTLGYGALAKDAAALAVPDRNSVTLKAPATFRYIGRNVASADGVAMTTGRANYGVDARLPDMLYAVVARPPVYGGKVKSVDKAAALKVPGVVQIVDLPAPTLPSAFQPLGGVAVLAANTWAAIKGREALTIAWDDGPNGTYDSDIYRTELERAARAPGQVSRSDGDAEAALGKAAKRITAEYYLPHLAQAPMEPPMALAHAAADRCEAWACTQDPQAARDLIAEALKIPVADVTLHQTLLGGGFGRKSKPDYVLEAALLSRAAGGKPVKVVWTREDDLHHSYFHTVSVERLEGGLDKNGRTVAWRHRSAAPTIGSIFGPDPKHQLPFEQGMGLRNVPFAIPDFRAETCEATAHTRIGWFRSVSNIPHCFAVQSFVAELAAAAGRDPKDYLLELIGPDRTIDPRAMGDTTNSGEDPARYPVETARLKAVINAAAKGIGWGRTLPAGHGLGIAAHYSFVSYTACAFEVSVTDGELTIERADIAVDCGPQVNPERIQSQMEGSVVMGISLATLGEISFKGGRVQQDNFDGYALTRIDGAPKVTQVHLVGGGNWNAPPGGIGEPGVPPVAPALCNAIHAATNKRIRSLPIGEQLKI</sequence>
<dbReference type="InterPro" id="IPR046867">
    <property type="entry name" value="AldOxase/xan_DH_MoCoBD2"/>
</dbReference>
<dbReference type="Gene3D" id="3.30.365.10">
    <property type="entry name" value="Aldehyde oxidase/xanthine dehydrogenase, molybdopterin binding domain"/>
    <property type="match status" value="4"/>
</dbReference>
<dbReference type="InterPro" id="IPR012368">
    <property type="entry name" value="OxRdtase_Mopterin-bd_su_IorB"/>
</dbReference>